<dbReference type="InterPro" id="IPR043502">
    <property type="entry name" value="DNA/RNA_pol_sf"/>
</dbReference>
<dbReference type="SUPFAM" id="SSF56672">
    <property type="entry name" value="DNA/RNA polymerases"/>
    <property type="match status" value="1"/>
</dbReference>
<evidence type="ECO:0000313" key="1">
    <source>
        <dbReference type="EMBL" id="KAJ8869394.1"/>
    </source>
</evidence>
<organism evidence="1 2">
    <name type="scientific">Dryococelus australis</name>
    <dbReference type="NCBI Taxonomy" id="614101"/>
    <lineage>
        <taxon>Eukaryota</taxon>
        <taxon>Metazoa</taxon>
        <taxon>Ecdysozoa</taxon>
        <taxon>Arthropoda</taxon>
        <taxon>Hexapoda</taxon>
        <taxon>Insecta</taxon>
        <taxon>Pterygota</taxon>
        <taxon>Neoptera</taxon>
        <taxon>Polyneoptera</taxon>
        <taxon>Phasmatodea</taxon>
        <taxon>Verophasmatodea</taxon>
        <taxon>Anareolatae</taxon>
        <taxon>Phasmatidae</taxon>
        <taxon>Eurycanthinae</taxon>
        <taxon>Dryococelus</taxon>
    </lineage>
</organism>
<evidence type="ECO:0000313" key="2">
    <source>
        <dbReference type="Proteomes" id="UP001159363"/>
    </source>
</evidence>
<accession>A0ABQ9GAD4</accession>
<proteinExistence type="predicted"/>
<comment type="caution">
    <text evidence="1">The sequence shown here is derived from an EMBL/GenBank/DDBJ whole genome shotgun (WGS) entry which is preliminary data.</text>
</comment>
<name>A0ABQ9GAD4_9NEOP</name>
<sequence>MESLDPDTAKFISSVDIKEADRLTAVMADFSKDEYIRDVFIDRLQPHYNRQRLLENLTLSLEEVLSELGHLNWLNTILRYIYLLLLSMRSLFETSGRANNCSHLHYFFFGVDRGTIGLSDTEGRNLQRMRKKGYFLNICRNSKSARDSSSSTQFSNCVASLPACLKTAIVDVTINGYKAYGLIDTGSNTNRKLKLVTVLTCDREVSMASTSLRSSLVFFLNLCSDIIVGHNILKRHSSLRITFGVWQLLMLNRHSYSFACLPTSDLQVIGSEIQNLLKVGIIEKSVSPWCARVMVLTSENHRRRIAVDYSQTINRYAELDAFPLPRIDHII</sequence>
<dbReference type="EMBL" id="JARBHB010000014">
    <property type="protein sequence ID" value="KAJ8869394.1"/>
    <property type="molecule type" value="Genomic_DNA"/>
</dbReference>
<dbReference type="Gene3D" id="3.30.70.270">
    <property type="match status" value="1"/>
</dbReference>
<keyword evidence="2" id="KW-1185">Reference proteome</keyword>
<reference evidence="1 2" key="1">
    <citation type="submission" date="2023-02" db="EMBL/GenBank/DDBJ databases">
        <title>LHISI_Scaffold_Assembly.</title>
        <authorList>
            <person name="Stuart O.P."/>
            <person name="Cleave R."/>
            <person name="Magrath M.J.L."/>
            <person name="Mikheyev A.S."/>
        </authorList>
    </citation>
    <scope>NUCLEOTIDE SEQUENCE [LARGE SCALE GENOMIC DNA]</scope>
    <source>
        <strain evidence="1">Daus_M_001</strain>
        <tissue evidence="1">Leg muscle</tissue>
    </source>
</reference>
<dbReference type="Proteomes" id="UP001159363">
    <property type="component" value="Chromosome 13"/>
</dbReference>
<protein>
    <submittedName>
        <fullName evidence="1">Uncharacterized protein</fullName>
    </submittedName>
</protein>
<dbReference type="InterPro" id="IPR043128">
    <property type="entry name" value="Rev_trsase/Diguanyl_cyclase"/>
</dbReference>
<dbReference type="Gene3D" id="3.10.10.10">
    <property type="entry name" value="HIV Type 1 Reverse Transcriptase, subunit A, domain 1"/>
    <property type="match status" value="1"/>
</dbReference>
<gene>
    <name evidence="1" type="ORF">PR048_030970</name>
</gene>